<evidence type="ECO:0000256" key="1">
    <source>
        <dbReference type="SAM" id="Phobius"/>
    </source>
</evidence>
<dbReference type="EMBL" id="GGEC01086539">
    <property type="protein sequence ID" value="MBX67023.1"/>
    <property type="molecule type" value="Transcribed_RNA"/>
</dbReference>
<protein>
    <submittedName>
        <fullName evidence="2">Uncharacterized protein</fullName>
    </submittedName>
</protein>
<reference evidence="2" key="1">
    <citation type="submission" date="2018-02" db="EMBL/GenBank/DDBJ databases">
        <title>Rhizophora mucronata_Transcriptome.</title>
        <authorList>
            <person name="Meera S.P."/>
            <person name="Sreeshan A."/>
            <person name="Augustine A."/>
        </authorList>
    </citation>
    <scope>NUCLEOTIDE SEQUENCE</scope>
    <source>
        <tissue evidence="2">Leaf</tissue>
    </source>
</reference>
<keyword evidence="1" id="KW-0812">Transmembrane</keyword>
<evidence type="ECO:0000313" key="2">
    <source>
        <dbReference type="EMBL" id="MBX67023.1"/>
    </source>
</evidence>
<sequence length="46" mass="5352">MVQASFSERLIIVFWHVNNSWFSCGFLNWELFVLPTGLLNLIGKHS</sequence>
<dbReference type="AlphaFoldDB" id="A0A2P2QJ54"/>
<name>A0A2P2QJ54_RHIMU</name>
<keyword evidence="1" id="KW-0472">Membrane</keyword>
<proteinExistence type="predicted"/>
<keyword evidence="1" id="KW-1133">Transmembrane helix</keyword>
<feature type="transmembrane region" description="Helical" evidence="1">
    <location>
        <begin position="20"/>
        <end position="42"/>
    </location>
</feature>
<accession>A0A2P2QJ54</accession>
<organism evidence="2">
    <name type="scientific">Rhizophora mucronata</name>
    <name type="common">Asiatic mangrove</name>
    <dbReference type="NCBI Taxonomy" id="61149"/>
    <lineage>
        <taxon>Eukaryota</taxon>
        <taxon>Viridiplantae</taxon>
        <taxon>Streptophyta</taxon>
        <taxon>Embryophyta</taxon>
        <taxon>Tracheophyta</taxon>
        <taxon>Spermatophyta</taxon>
        <taxon>Magnoliopsida</taxon>
        <taxon>eudicotyledons</taxon>
        <taxon>Gunneridae</taxon>
        <taxon>Pentapetalae</taxon>
        <taxon>rosids</taxon>
        <taxon>fabids</taxon>
        <taxon>Malpighiales</taxon>
        <taxon>Rhizophoraceae</taxon>
        <taxon>Rhizophora</taxon>
    </lineage>
</organism>